<organism evidence="2">
    <name type="scientific">bioreactor metagenome</name>
    <dbReference type="NCBI Taxonomy" id="1076179"/>
    <lineage>
        <taxon>unclassified sequences</taxon>
        <taxon>metagenomes</taxon>
        <taxon>ecological metagenomes</taxon>
    </lineage>
</organism>
<gene>
    <name evidence="2" type="ORF">SDC9_109250</name>
</gene>
<feature type="compositionally biased region" description="Basic residues" evidence="1">
    <location>
        <begin position="24"/>
        <end position="37"/>
    </location>
</feature>
<feature type="region of interest" description="Disordered" evidence="1">
    <location>
        <begin position="24"/>
        <end position="100"/>
    </location>
</feature>
<reference evidence="2" key="1">
    <citation type="submission" date="2019-08" db="EMBL/GenBank/DDBJ databases">
        <authorList>
            <person name="Kucharzyk K."/>
            <person name="Murdoch R.W."/>
            <person name="Higgins S."/>
            <person name="Loffler F."/>
        </authorList>
    </citation>
    <scope>NUCLEOTIDE SEQUENCE</scope>
</reference>
<proteinExistence type="predicted"/>
<protein>
    <submittedName>
        <fullName evidence="2">Uncharacterized protein</fullName>
    </submittedName>
</protein>
<dbReference type="EMBL" id="VSSQ01018834">
    <property type="protein sequence ID" value="MPM62379.1"/>
    <property type="molecule type" value="Genomic_DNA"/>
</dbReference>
<evidence type="ECO:0000256" key="1">
    <source>
        <dbReference type="SAM" id="MobiDB-lite"/>
    </source>
</evidence>
<dbReference type="AlphaFoldDB" id="A0A645BA79"/>
<feature type="compositionally biased region" description="Basic and acidic residues" evidence="1">
    <location>
        <begin position="64"/>
        <end position="82"/>
    </location>
</feature>
<accession>A0A645BA79</accession>
<evidence type="ECO:0000313" key="2">
    <source>
        <dbReference type="EMBL" id="MPM62379.1"/>
    </source>
</evidence>
<name>A0A645BA79_9ZZZZ</name>
<comment type="caution">
    <text evidence="2">The sequence shown here is derived from an EMBL/GenBank/DDBJ whole genome shotgun (WGS) entry which is preliminary data.</text>
</comment>
<sequence>MVSGLPGAFAAVAISWWYYAKTNKSKGTSKPKKQAKKSGKEKASDAPNWAKQKKYNPNKSASENARKALDDKYGKGKWKDGPGSEFSQIKKWLQRSKGYK</sequence>